<evidence type="ECO:0000256" key="12">
    <source>
        <dbReference type="ARBA" id="ARBA00022842"/>
    </source>
</evidence>
<keyword evidence="16" id="KW-1185">Reference proteome</keyword>
<dbReference type="GO" id="GO:0006178">
    <property type="term" value="P:guanine salvage"/>
    <property type="evidence" value="ECO:0007669"/>
    <property type="project" value="TreeGrafter"/>
</dbReference>
<dbReference type="GO" id="GO:0000166">
    <property type="term" value="F:nucleotide binding"/>
    <property type="evidence" value="ECO:0007669"/>
    <property type="project" value="UniProtKB-KW"/>
</dbReference>
<dbReference type="GO" id="GO:0000287">
    <property type="term" value="F:magnesium ion binding"/>
    <property type="evidence" value="ECO:0007669"/>
    <property type="project" value="TreeGrafter"/>
</dbReference>
<evidence type="ECO:0000256" key="9">
    <source>
        <dbReference type="ARBA" id="ARBA00022723"/>
    </source>
</evidence>
<dbReference type="AlphaFoldDB" id="A0AAD3HA46"/>
<dbReference type="CDD" id="cd06223">
    <property type="entry name" value="PRTases_typeI"/>
    <property type="match status" value="1"/>
</dbReference>
<dbReference type="SUPFAM" id="SSF53271">
    <property type="entry name" value="PRTase-like"/>
    <property type="match status" value="1"/>
</dbReference>
<dbReference type="Proteomes" id="UP001054902">
    <property type="component" value="Unassembled WGS sequence"/>
</dbReference>
<dbReference type="InterPro" id="IPR000836">
    <property type="entry name" value="PRTase_dom"/>
</dbReference>
<comment type="catalytic activity">
    <reaction evidence="13">
        <text>IMP + diphosphate = hypoxanthine + 5-phospho-alpha-D-ribose 1-diphosphate</text>
        <dbReference type="Rhea" id="RHEA:17973"/>
        <dbReference type="ChEBI" id="CHEBI:17368"/>
        <dbReference type="ChEBI" id="CHEBI:33019"/>
        <dbReference type="ChEBI" id="CHEBI:58017"/>
        <dbReference type="ChEBI" id="CHEBI:58053"/>
        <dbReference type="EC" id="2.4.2.8"/>
    </reaction>
</comment>
<dbReference type="GO" id="GO:0032264">
    <property type="term" value="P:IMP salvage"/>
    <property type="evidence" value="ECO:0007669"/>
    <property type="project" value="TreeGrafter"/>
</dbReference>
<evidence type="ECO:0000256" key="3">
    <source>
        <dbReference type="ARBA" id="ARBA00004669"/>
    </source>
</evidence>
<evidence type="ECO:0000256" key="2">
    <source>
        <dbReference type="ARBA" id="ARBA00004496"/>
    </source>
</evidence>
<keyword evidence="12 13" id="KW-0460">Magnesium</keyword>
<keyword evidence="10 13" id="KW-0660">Purine salvage</keyword>
<accession>A0AAD3HA46</accession>
<evidence type="ECO:0000313" key="16">
    <source>
        <dbReference type="Proteomes" id="UP001054902"/>
    </source>
</evidence>
<comment type="cofactor">
    <cofactor evidence="1 13">
        <name>Mg(2+)</name>
        <dbReference type="ChEBI" id="CHEBI:18420"/>
    </cofactor>
</comment>
<name>A0AAD3HA46_9STRA</name>
<dbReference type="PANTHER" id="PTHR43340:SF1">
    <property type="entry name" value="HYPOXANTHINE PHOSPHORIBOSYLTRANSFERASE"/>
    <property type="match status" value="1"/>
</dbReference>
<protein>
    <recommendedName>
        <fullName evidence="5 13">Hypoxanthine phosphoribosyltransferase</fullName>
        <ecNumber evidence="5 13">2.4.2.8</ecNumber>
    </recommendedName>
</protein>
<dbReference type="GO" id="GO:0032263">
    <property type="term" value="P:GMP salvage"/>
    <property type="evidence" value="ECO:0007669"/>
    <property type="project" value="TreeGrafter"/>
</dbReference>
<keyword evidence="6 13" id="KW-0963">Cytoplasm</keyword>
<dbReference type="NCBIfam" id="TIGR01203">
    <property type="entry name" value="HGPRTase"/>
    <property type="match status" value="1"/>
</dbReference>
<evidence type="ECO:0000256" key="5">
    <source>
        <dbReference type="ARBA" id="ARBA00011895"/>
    </source>
</evidence>
<dbReference type="InterPro" id="IPR005904">
    <property type="entry name" value="Hxn_phspho_trans"/>
</dbReference>
<sequence length="244" mass="27789">MGKSSSKKQASMIFVTKTPLESSQQTALRTHPISDTKVQNTTTVVYPQMYKGHFDKLILSNYDIQKRCKEMAIYIHNTYPHNEPLVLMCTLKGSAPFFSMLCNELSLVGHPYMIEFYRAQSYEGLSSSQHVKMDASQLPKSIQGRHLLIVEDIIDTGLTMQKLMEAVETKNPKSCKACSMLVKRLEQESGNTTNQVSFEQELIGFSIPDKFVVGFGLDYNQMYRDLRDIWILNETGIKYGGFEK</sequence>
<evidence type="ECO:0000256" key="8">
    <source>
        <dbReference type="ARBA" id="ARBA00022679"/>
    </source>
</evidence>
<proteinExistence type="inferred from homology"/>
<keyword evidence="8 13" id="KW-0808">Transferase</keyword>
<dbReference type="EC" id="2.4.2.8" evidence="5 13"/>
<gene>
    <name evidence="15" type="ORF">CTEN210_12713</name>
</gene>
<keyword evidence="11 13" id="KW-0547">Nucleotide-binding</keyword>
<dbReference type="GO" id="GO:0005829">
    <property type="term" value="C:cytosol"/>
    <property type="evidence" value="ECO:0007669"/>
    <property type="project" value="TreeGrafter"/>
</dbReference>
<evidence type="ECO:0000256" key="10">
    <source>
        <dbReference type="ARBA" id="ARBA00022726"/>
    </source>
</evidence>
<evidence type="ECO:0000256" key="6">
    <source>
        <dbReference type="ARBA" id="ARBA00022490"/>
    </source>
</evidence>
<dbReference type="EMBL" id="BLLK01000051">
    <property type="protein sequence ID" value="GFH56237.1"/>
    <property type="molecule type" value="Genomic_DNA"/>
</dbReference>
<evidence type="ECO:0000256" key="1">
    <source>
        <dbReference type="ARBA" id="ARBA00001946"/>
    </source>
</evidence>
<evidence type="ECO:0000256" key="7">
    <source>
        <dbReference type="ARBA" id="ARBA00022676"/>
    </source>
</evidence>
<evidence type="ECO:0000256" key="13">
    <source>
        <dbReference type="RuleBase" id="RU364099"/>
    </source>
</evidence>
<organism evidence="15 16">
    <name type="scientific">Chaetoceros tenuissimus</name>
    <dbReference type="NCBI Taxonomy" id="426638"/>
    <lineage>
        <taxon>Eukaryota</taxon>
        <taxon>Sar</taxon>
        <taxon>Stramenopiles</taxon>
        <taxon>Ochrophyta</taxon>
        <taxon>Bacillariophyta</taxon>
        <taxon>Coscinodiscophyceae</taxon>
        <taxon>Chaetocerotophycidae</taxon>
        <taxon>Chaetocerotales</taxon>
        <taxon>Chaetocerotaceae</taxon>
        <taxon>Chaetoceros</taxon>
    </lineage>
</organism>
<comment type="pathway">
    <text evidence="3 13">Purine metabolism; IMP biosynthesis via salvage pathway; IMP from hypoxanthine: step 1/1.</text>
</comment>
<dbReference type="Gene3D" id="3.40.50.2020">
    <property type="match status" value="1"/>
</dbReference>
<comment type="similarity">
    <text evidence="4 13">Belongs to the purine/pyrimidine phosphoribosyltransferase family.</text>
</comment>
<dbReference type="GO" id="GO:0046100">
    <property type="term" value="P:hypoxanthine metabolic process"/>
    <property type="evidence" value="ECO:0007669"/>
    <property type="project" value="TreeGrafter"/>
</dbReference>
<evidence type="ECO:0000313" key="15">
    <source>
        <dbReference type="EMBL" id="GFH56237.1"/>
    </source>
</evidence>
<dbReference type="InterPro" id="IPR029057">
    <property type="entry name" value="PRTase-like"/>
</dbReference>
<comment type="caution">
    <text evidence="15">The sequence shown here is derived from an EMBL/GenBank/DDBJ whole genome shotgun (WGS) entry which is preliminary data.</text>
</comment>
<keyword evidence="7 13" id="KW-0328">Glycosyltransferase</keyword>
<evidence type="ECO:0000256" key="4">
    <source>
        <dbReference type="ARBA" id="ARBA00008391"/>
    </source>
</evidence>
<dbReference type="GO" id="GO:0006166">
    <property type="term" value="P:purine ribonucleoside salvage"/>
    <property type="evidence" value="ECO:0007669"/>
    <property type="project" value="UniProtKB-KW"/>
</dbReference>
<evidence type="ECO:0000259" key="14">
    <source>
        <dbReference type="Pfam" id="PF00156"/>
    </source>
</evidence>
<reference evidence="15 16" key="1">
    <citation type="journal article" date="2021" name="Sci. Rep.">
        <title>The genome of the diatom Chaetoceros tenuissimus carries an ancient integrated fragment of an extant virus.</title>
        <authorList>
            <person name="Hongo Y."/>
            <person name="Kimura K."/>
            <person name="Takaki Y."/>
            <person name="Yoshida Y."/>
            <person name="Baba S."/>
            <person name="Kobayashi G."/>
            <person name="Nagasaki K."/>
            <person name="Hano T."/>
            <person name="Tomaru Y."/>
        </authorList>
    </citation>
    <scope>NUCLEOTIDE SEQUENCE [LARGE SCALE GENOMIC DNA]</scope>
    <source>
        <strain evidence="15 16">NIES-3715</strain>
    </source>
</reference>
<evidence type="ECO:0000256" key="11">
    <source>
        <dbReference type="ARBA" id="ARBA00022741"/>
    </source>
</evidence>
<dbReference type="GO" id="GO:0004422">
    <property type="term" value="F:hypoxanthine phosphoribosyltransferase activity"/>
    <property type="evidence" value="ECO:0007669"/>
    <property type="project" value="InterPro"/>
</dbReference>
<dbReference type="Pfam" id="PF00156">
    <property type="entry name" value="Pribosyltran"/>
    <property type="match status" value="1"/>
</dbReference>
<comment type="subcellular location">
    <subcellularLocation>
        <location evidence="2 13">Cytoplasm</location>
    </subcellularLocation>
</comment>
<dbReference type="PANTHER" id="PTHR43340">
    <property type="entry name" value="HYPOXANTHINE-GUANINE PHOSPHORIBOSYLTRANSFERASE"/>
    <property type="match status" value="1"/>
</dbReference>
<feature type="domain" description="Phosphoribosyltransferase" evidence="14">
    <location>
        <begin position="61"/>
        <end position="219"/>
    </location>
</feature>
<keyword evidence="9 13" id="KW-0479">Metal-binding</keyword>
<dbReference type="InterPro" id="IPR050408">
    <property type="entry name" value="HGPRT"/>
</dbReference>